<dbReference type="InterPro" id="IPR023753">
    <property type="entry name" value="FAD/NAD-binding_dom"/>
</dbReference>
<dbReference type="Proteomes" id="UP000019439">
    <property type="component" value="Chromosome"/>
</dbReference>
<keyword evidence="3" id="KW-0274">FAD</keyword>
<dbReference type="Gene3D" id="3.30.390.30">
    <property type="match status" value="1"/>
</dbReference>
<dbReference type="PANTHER" id="PTHR43557:SF2">
    <property type="entry name" value="RIESKE DOMAIN-CONTAINING PROTEIN-RELATED"/>
    <property type="match status" value="1"/>
</dbReference>
<evidence type="ECO:0000256" key="2">
    <source>
        <dbReference type="ARBA" id="ARBA00022630"/>
    </source>
</evidence>
<gene>
    <name evidence="8" type="primary">nirB_2</name>
    <name evidence="7" type="ORF">BF17_03535</name>
    <name evidence="8" type="ORF">ERS008667_03198</name>
</gene>
<evidence type="ECO:0000259" key="5">
    <source>
        <dbReference type="Pfam" id="PF07992"/>
    </source>
</evidence>
<dbReference type="InterPro" id="IPR016156">
    <property type="entry name" value="FAD/NAD-linked_Rdtase_dimer_sf"/>
</dbReference>
<feature type="domain" description="Reductase C-terminal" evidence="6">
    <location>
        <begin position="325"/>
        <end position="407"/>
    </location>
</feature>
<comment type="cofactor">
    <cofactor evidence="1">
        <name>FAD</name>
        <dbReference type="ChEBI" id="CHEBI:57692"/>
    </cofactor>
</comment>
<dbReference type="EC" id="1.18.1.3" evidence="8"/>
<evidence type="ECO:0000256" key="1">
    <source>
        <dbReference type="ARBA" id="ARBA00001974"/>
    </source>
</evidence>
<dbReference type="EMBL" id="CP007230">
    <property type="protein sequence ID" value="AHK18516.1"/>
    <property type="molecule type" value="Genomic_DNA"/>
</dbReference>
<organism evidence="8 10">
    <name type="scientific">Yersinia similis</name>
    <dbReference type="NCBI Taxonomy" id="367190"/>
    <lineage>
        <taxon>Bacteria</taxon>
        <taxon>Pseudomonadati</taxon>
        <taxon>Pseudomonadota</taxon>
        <taxon>Gammaproteobacteria</taxon>
        <taxon>Enterobacterales</taxon>
        <taxon>Yersiniaceae</taxon>
        <taxon>Yersinia</taxon>
    </lineage>
</organism>
<dbReference type="InterPro" id="IPR050446">
    <property type="entry name" value="FAD-oxidoreductase/Apoptosis"/>
</dbReference>
<reference evidence="7 9" key="1">
    <citation type="journal article" date="2014" name="Genome Announc.">
        <title>Genome Sequence of Yersinia similis Y228T, a Member of the Yersinia pseudotuberculosis Complex.</title>
        <authorList>
            <person name="Sprague L.D."/>
            <person name="Neubauer H."/>
        </authorList>
    </citation>
    <scope>NUCLEOTIDE SEQUENCE [LARGE SCALE GENOMIC DNA]</scope>
    <source>
        <strain evidence="7 9">228</strain>
    </source>
</reference>
<dbReference type="AlphaFoldDB" id="A0A0T9QZU0"/>
<dbReference type="Pfam" id="PF07992">
    <property type="entry name" value="Pyr_redox_2"/>
    <property type="match status" value="1"/>
</dbReference>
<dbReference type="SUPFAM" id="SSF55424">
    <property type="entry name" value="FAD/NAD-linked reductases, dimerisation (C-terminal) domain"/>
    <property type="match status" value="1"/>
</dbReference>
<sequence length="408" mass="44132">MNTPITADDAGIVIIGGGQAGGWAAKTLRDEGYTGPLAVVSDEDHDFYERPPLSKAVLLDQSDEPELSRLFCAETVDGLNINWHRPLRVESILPNESRVLLNNGQCLPYRQLLIATGSRPRFPAGGWASHPQVMALRSWNDALKLRTQLRQCRSLAIVGGGWIGLEIAASARKLGIEVTVFERQGALCMRSVGGDVSAALMALHQQQGVEIHCDCGEIALRDDGNKPNLQSAITAPKTFDLVVVGIGVELNVELARAAGLVVETGIVVDLQGRTSDPAIFAAGDVAAHPTLGVCLQSWAYAQNQAIVTARAMLNAEAAGYSDAAWLWSDQYDCHIQILGIPALNSQQVIRRSETSSVFFFLNDAFQLVQMVAFNEPRAIKLGKRWLASGRVLDPAQLSDPDFSLMNLK</sequence>
<dbReference type="GeneID" id="96662724"/>
<name>A0A0T9QZU0_9GAMM</name>
<evidence type="ECO:0000256" key="3">
    <source>
        <dbReference type="ARBA" id="ARBA00022827"/>
    </source>
</evidence>
<keyword evidence="2" id="KW-0285">Flavoprotein</keyword>
<reference evidence="8 10" key="2">
    <citation type="submission" date="2015-03" db="EMBL/GenBank/DDBJ databases">
        <authorList>
            <person name="Murphy D."/>
        </authorList>
    </citation>
    <scope>NUCLEOTIDE SEQUENCE [LARGE SCALE GENOMIC DNA]</scope>
    <source>
        <strain evidence="8 10">Y233</strain>
    </source>
</reference>
<protein>
    <submittedName>
        <fullName evidence="8">Nitrite reductase</fullName>
        <ecNumber evidence="8">1.18.1.3</ecNumber>
    </submittedName>
    <submittedName>
        <fullName evidence="7">Pyridine nucleotide-disulfide oxidoreductase</fullName>
    </submittedName>
</protein>
<dbReference type="Proteomes" id="UP000038204">
    <property type="component" value="Unassembled WGS sequence"/>
</dbReference>
<keyword evidence="4 8" id="KW-0560">Oxidoreductase</keyword>
<evidence type="ECO:0000313" key="7">
    <source>
        <dbReference type="EMBL" id="AHK18516.1"/>
    </source>
</evidence>
<evidence type="ECO:0000256" key="4">
    <source>
        <dbReference type="ARBA" id="ARBA00023002"/>
    </source>
</evidence>
<feature type="domain" description="FAD/NAD(P)-binding" evidence="5">
    <location>
        <begin position="12"/>
        <end position="305"/>
    </location>
</feature>
<dbReference type="PATRIC" id="fig|367190.3.peg.641"/>
<dbReference type="InterPro" id="IPR028202">
    <property type="entry name" value="Reductase_C"/>
</dbReference>
<dbReference type="KEGG" id="ysi:BF17_03535"/>
<dbReference type="Gene3D" id="3.50.50.60">
    <property type="entry name" value="FAD/NAD(P)-binding domain"/>
    <property type="match status" value="2"/>
</dbReference>
<accession>A0A0T9QZU0</accession>
<dbReference type="RefSeq" id="WP_025381319.1">
    <property type="nucleotide sequence ID" value="NZ_CABIHS010000040.1"/>
</dbReference>
<dbReference type="EMBL" id="CQBK01000026">
    <property type="protein sequence ID" value="CNI37377.1"/>
    <property type="molecule type" value="Genomic_DNA"/>
</dbReference>
<keyword evidence="9" id="KW-1185">Reference proteome</keyword>
<evidence type="ECO:0000313" key="9">
    <source>
        <dbReference type="Proteomes" id="UP000019439"/>
    </source>
</evidence>
<dbReference type="InterPro" id="IPR036188">
    <property type="entry name" value="FAD/NAD-bd_sf"/>
</dbReference>
<dbReference type="Pfam" id="PF14759">
    <property type="entry name" value="Reductase_C"/>
    <property type="match status" value="1"/>
</dbReference>
<proteinExistence type="predicted"/>
<evidence type="ECO:0000259" key="6">
    <source>
        <dbReference type="Pfam" id="PF14759"/>
    </source>
</evidence>
<dbReference type="GO" id="GO:0016651">
    <property type="term" value="F:oxidoreductase activity, acting on NAD(P)H"/>
    <property type="evidence" value="ECO:0007669"/>
    <property type="project" value="TreeGrafter"/>
</dbReference>
<dbReference type="PANTHER" id="PTHR43557">
    <property type="entry name" value="APOPTOSIS-INDUCING FACTOR 1"/>
    <property type="match status" value="1"/>
</dbReference>
<dbReference type="SUPFAM" id="SSF51905">
    <property type="entry name" value="FAD/NAD(P)-binding domain"/>
    <property type="match status" value="2"/>
</dbReference>
<dbReference type="GO" id="GO:0008860">
    <property type="term" value="F:ferredoxin-NAD+ reductase activity"/>
    <property type="evidence" value="ECO:0007669"/>
    <property type="project" value="UniProtKB-EC"/>
</dbReference>
<evidence type="ECO:0000313" key="8">
    <source>
        <dbReference type="EMBL" id="CNI37377.1"/>
    </source>
</evidence>
<dbReference type="GO" id="GO:0005737">
    <property type="term" value="C:cytoplasm"/>
    <property type="evidence" value="ECO:0007669"/>
    <property type="project" value="TreeGrafter"/>
</dbReference>
<dbReference type="PRINTS" id="PR00368">
    <property type="entry name" value="FADPNR"/>
</dbReference>
<evidence type="ECO:0000313" key="10">
    <source>
        <dbReference type="Proteomes" id="UP000038204"/>
    </source>
</evidence>
<dbReference type="PRINTS" id="PR00411">
    <property type="entry name" value="PNDRDTASEI"/>
</dbReference>